<keyword evidence="8 16" id="KW-1133">Transmembrane helix</keyword>
<evidence type="ECO:0000313" key="22">
    <source>
        <dbReference type="Proteomes" id="UP000190962"/>
    </source>
</evidence>
<dbReference type="InterPro" id="IPR005864">
    <property type="entry name" value="ATP_synth_F0_bsu_bac"/>
</dbReference>
<evidence type="ECO:0000313" key="21">
    <source>
        <dbReference type="Proteomes" id="UP000030856"/>
    </source>
</evidence>
<dbReference type="GO" id="GO:0016787">
    <property type="term" value="F:hydrolase activity"/>
    <property type="evidence" value="ECO:0007669"/>
    <property type="project" value="UniProtKB-KW"/>
</dbReference>
<evidence type="ECO:0000256" key="14">
    <source>
        <dbReference type="ARBA" id="ARBA00026054"/>
    </source>
</evidence>
<comment type="caution">
    <text evidence="19">The sequence shown here is derived from an EMBL/GenBank/DDBJ whole genome shotgun (WGS) entry which is preliminary data.</text>
</comment>
<evidence type="ECO:0000256" key="8">
    <source>
        <dbReference type="ARBA" id="ARBA00022989"/>
    </source>
</evidence>
<keyword evidence="21" id="KW-1185">Reference proteome</keyword>
<dbReference type="PATRIC" id="fig|2340.3.peg.1035"/>
<evidence type="ECO:0000256" key="4">
    <source>
        <dbReference type="ARBA" id="ARBA00022519"/>
    </source>
</evidence>
<sequence length="156" mass="17240">MNINLTLIGQMIAFAIFVWFTKKFVWTPIMAALEERKGKIADGLAAAERGQHEQELAKQHAADELREAKAQAAEIIGQAQKRASGIIDEAKENARTEGDRLLTAAQAEIEQEANRVRESLREKVGELAVAGAEKILRREINADSHRDVVDAVAKQL</sequence>
<evidence type="ECO:0000256" key="5">
    <source>
        <dbReference type="ARBA" id="ARBA00022547"/>
    </source>
</evidence>
<evidence type="ECO:0000256" key="3">
    <source>
        <dbReference type="ARBA" id="ARBA00022475"/>
    </source>
</evidence>
<dbReference type="HAMAP" id="MF_01398">
    <property type="entry name" value="ATP_synth_b_bprime"/>
    <property type="match status" value="1"/>
</dbReference>
<evidence type="ECO:0000256" key="10">
    <source>
        <dbReference type="ARBA" id="ARBA00023136"/>
    </source>
</evidence>
<evidence type="ECO:0000256" key="2">
    <source>
        <dbReference type="ARBA" id="ARBA00022448"/>
    </source>
</evidence>
<dbReference type="FunFam" id="1.20.5.620:FF:000001">
    <property type="entry name" value="ATP synthase subunit b"/>
    <property type="match status" value="1"/>
</dbReference>
<dbReference type="EMBL" id="JRAA01000001">
    <property type="protein sequence ID" value="KHF26521.1"/>
    <property type="molecule type" value="Genomic_DNA"/>
</dbReference>
<keyword evidence="2 16" id="KW-0813">Transport</keyword>
<name>A0A0B0HGC6_SOVGS</name>
<dbReference type="InterPro" id="IPR028987">
    <property type="entry name" value="ATP_synth_B-like_membr_sf"/>
</dbReference>
<evidence type="ECO:0000256" key="15">
    <source>
        <dbReference type="ARBA" id="ARBA00037847"/>
    </source>
</evidence>
<dbReference type="NCBIfam" id="NF004411">
    <property type="entry name" value="PRK05759.1-2"/>
    <property type="match status" value="1"/>
</dbReference>
<comment type="function">
    <text evidence="12 16">F(1)F(0) ATP synthase produces ATP from ADP in the presence of a proton or sodium gradient. F-type ATPases consist of two structural domains, F(1) containing the extramembraneous catalytic core and F(0) containing the membrane proton channel, linked together by a central stalk and a peripheral stalk. During catalysis, ATP synthesis in the catalytic domain of F(1) is coupled via a rotary mechanism of the central stalk subunits to proton translocation.</text>
</comment>
<dbReference type="eggNOG" id="COG0711">
    <property type="taxonomic scope" value="Bacteria"/>
</dbReference>
<evidence type="ECO:0000256" key="12">
    <source>
        <dbReference type="ARBA" id="ARBA00025198"/>
    </source>
</evidence>
<dbReference type="STRING" id="2340.JV46_17390"/>
<evidence type="ECO:0000256" key="11">
    <source>
        <dbReference type="ARBA" id="ARBA00023310"/>
    </source>
</evidence>
<dbReference type="Pfam" id="PF00430">
    <property type="entry name" value="ATP-synt_B"/>
    <property type="match status" value="1"/>
</dbReference>
<reference evidence="20 22" key="2">
    <citation type="submission" date="2016-11" db="EMBL/GenBank/DDBJ databases">
        <title>Mixed transmission modes and dynamic genome evolution in an obligate animal-bacterial symbiosis.</title>
        <authorList>
            <person name="Russell S.L."/>
            <person name="Corbett-Detig R.B."/>
            <person name="Cavanaugh C.M."/>
        </authorList>
    </citation>
    <scope>NUCLEOTIDE SEQUENCE [LARGE SCALE GENOMIC DNA]</scope>
    <source>
        <strain evidence="20">MA-KB16</strain>
    </source>
</reference>
<keyword evidence="11 16" id="KW-0066">ATP synthesis</keyword>
<dbReference type="SUPFAM" id="SSF81573">
    <property type="entry name" value="F1F0 ATP synthase subunit B, membrane domain"/>
    <property type="match status" value="1"/>
</dbReference>
<dbReference type="EMBL" id="MPNX01000004">
    <property type="protein sequence ID" value="OOY35422.1"/>
    <property type="molecule type" value="Genomic_DNA"/>
</dbReference>
<dbReference type="Gene3D" id="1.20.5.620">
    <property type="entry name" value="F1F0 ATP synthase subunit B, membrane domain"/>
    <property type="match status" value="1"/>
</dbReference>
<comment type="similarity">
    <text evidence="1 16 17">Belongs to the ATPase B chain family.</text>
</comment>
<feature type="coiled-coil region" evidence="18">
    <location>
        <begin position="58"/>
        <end position="122"/>
    </location>
</feature>
<evidence type="ECO:0000256" key="13">
    <source>
        <dbReference type="ARBA" id="ARBA00025614"/>
    </source>
</evidence>
<protein>
    <recommendedName>
        <fullName evidence="16">ATP synthase subunit b</fullName>
    </recommendedName>
    <alternativeName>
        <fullName evidence="16">ATP synthase F(0) sector subunit b</fullName>
    </alternativeName>
    <alternativeName>
        <fullName evidence="16">ATPase subunit I</fullName>
    </alternativeName>
    <alternativeName>
        <fullName evidence="16">F-type ATPase subunit b</fullName>
        <shortName evidence="16">F-ATPase subunit b</shortName>
    </alternativeName>
</protein>
<dbReference type="GO" id="GO:0012505">
    <property type="term" value="C:endomembrane system"/>
    <property type="evidence" value="ECO:0007669"/>
    <property type="project" value="UniProtKB-SubCell"/>
</dbReference>
<dbReference type="PANTHER" id="PTHR33445:SF1">
    <property type="entry name" value="ATP SYNTHASE SUBUNIT B"/>
    <property type="match status" value="1"/>
</dbReference>
<dbReference type="InterPro" id="IPR050059">
    <property type="entry name" value="ATP_synthase_B_chain"/>
</dbReference>
<proteinExistence type="inferred from homology"/>
<evidence type="ECO:0000256" key="6">
    <source>
        <dbReference type="ARBA" id="ARBA00022692"/>
    </source>
</evidence>
<keyword evidence="9 16" id="KW-0406">Ion transport</keyword>
<keyword evidence="18" id="KW-0175">Coiled coil</keyword>
<keyword evidence="19" id="KW-0378">Hydrolase</keyword>
<dbReference type="AlphaFoldDB" id="A0A0B0HGC6"/>
<dbReference type="CDD" id="cd06503">
    <property type="entry name" value="ATP-synt_Fo_b"/>
    <property type="match status" value="1"/>
</dbReference>
<accession>A0A0B0HGC6</accession>
<comment type="subunit">
    <text evidence="14">F-type ATPases have 2 components, F(1) - the catalytic core - and F(0) - the membrane proton channel. F(1) has five subunits: alpha(3), beta(3), gamma(1), delta(1), epsilon(1). F(0) has four main subunits: a(1), b(2) and c(10-14). The alpha and beta chains form an alternating ring which encloses part of the gamma chain. F(1) is attached to F(0) by a central stalk formed by the gamma and epsilon chains, while a peripheral stalk is formed by the delta and b chains.</text>
</comment>
<dbReference type="Proteomes" id="UP000190962">
    <property type="component" value="Unassembled WGS sequence"/>
</dbReference>
<dbReference type="Proteomes" id="UP000030856">
    <property type="component" value="Unassembled WGS sequence"/>
</dbReference>
<dbReference type="RefSeq" id="WP_043116298.1">
    <property type="nucleotide sequence ID" value="NZ_JRAA01000001.1"/>
</dbReference>
<dbReference type="InterPro" id="IPR002146">
    <property type="entry name" value="ATP_synth_b/b'su_bac/chlpt"/>
</dbReference>
<evidence type="ECO:0000256" key="17">
    <source>
        <dbReference type="RuleBase" id="RU003848"/>
    </source>
</evidence>
<evidence type="ECO:0000256" key="16">
    <source>
        <dbReference type="HAMAP-Rule" id="MF_01398"/>
    </source>
</evidence>
<evidence type="ECO:0000313" key="19">
    <source>
        <dbReference type="EMBL" id="KHF26521.1"/>
    </source>
</evidence>
<comment type="subcellular location">
    <subcellularLocation>
        <location evidence="16">Cell membrane</location>
        <topology evidence="16">Single-pass membrane protein</topology>
    </subcellularLocation>
    <subcellularLocation>
        <location evidence="15">Endomembrane system</location>
        <topology evidence="15">Single-pass membrane protein</topology>
    </subcellularLocation>
</comment>
<dbReference type="GO" id="GO:0046961">
    <property type="term" value="F:proton-transporting ATPase activity, rotational mechanism"/>
    <property type="evidence" value="ECO:0007669"/>
    <property type="project" value="TreeGrafter"/>
</dbReference>
<reference evidence="19 21" key="1">
    <citation type="journal article" date="2014" name="BMC Genomics">
        <title>The genome of the intracellular bacterium of the coastal bivalve, Solemya velum: a blueprint for thriving in and out of symbiosis.</title>
        <authorList>
            <person name="Dmytrenko O."/>
            <person name="Russell S.L."/>
            <person name="Loo W.T."/>
            <person name="Fontanez K.M."/>
            <person name="Liao L."/>
            <person name="Roeselers G."/>
            <person name="Sharma R."/>
            <person name="Stewart F.J."/>
            <person name="Newton I.L."/>
            <person name="Woyke T."/>
            <person name="Wu D."/>
            <person name="Lang J.M."/>
            <person name="Eisen J.A."/>
            <person name="Cavanaugh C.M."/>
        </authorList>
    </citation>
    <scope>NUCLEOTIDE SEQUENCE [LARGE SCALE GENOMIC DNA]</scope>
    <source>
        <strain evidence="19 21">WH</strain>
    </source>
</reference>
<evidence type="ECO:0000313" key="20">
    <source>
        <dbReference type="EMBL" id="OOY35422.1"/>
    </source>
</evidence>
<keyword evidence="3 16" id="KW-1003">Cell membrane</keyword>
<evidence type="ECO:0000256" key="1">
    <source>
        <dbReference type="ARBA" id="ARBA00005513"/>
    </source>
</evidence>
<evidence type="ECO:0000256" key="18">
    <source>
        <dbReference type="SAM" id="Coils"/>
    </source>
</evidence>
<dbReference type="OrthoDB" id="9788020at2"/>
<feature type="transmembrane region" description="Helical" evidence="16">
    <location>
        <begin position="12"/>
        <end position="33"/>
    </location>
</feature>
<dbReference type="GO" id="GO:0005886">
    <property type="term" value="C:plasma membrane"/>
    <property type="evidence" value="ECO:0007669"/>
    <property type="project" value="UniProtKB-SubCell"/>
</dbReference>
<keyword evidence="10 16" id="KW-0472">Membrane</keyword>
<dbReference type="PANTHER" id="PTHR33445">
    <property type="entry name" value="ATP SYNTHASE SUBUNIT B', CHLOROPLASTIC"/>
    <property type="match status" value="1"/>
</dbReference>
<keyword evidence="5 16" id="KW-0138">CF(0)</keyword>
<organism evidence="19 21">
    <name type="scientific">Solemya velum gill symbiont</name>
    <dbReference type="NCBI Taxonomy" id="2340"/>
    <lineage>
        <taxon>Bacteria</taxon>
        <taxon>Pseudomonadati</taxon>
        <taxon>Pseudomonadota</taxon>
        <taxon>Gammaproteobacteria</taxon>
        <taxon>sulfur-oxidizing symbionts</taxon>
    </lineage>
</organism>
<evidence type="ECO:0000256" key="9">
    <source>
        <dbReference type="ARBA" id="ARBA00023065"/>
    </source>
</evidence>
<dbReference type="GO" id="GO:0045259">
    <property type="term" value="C:proton-transporting ATP synthase complex"/>
    <property type="evidence" value="ECO:0007669"/>
    <property type="project" value="UniProtKB-KW"/>
</dbReference>
<evidence type="ECO:0000256" key="7">
    <source>
        <dbReference type="ARBA" id="ARBA00022781"/>
    </source>
</evidence>
<keyword evidence="7 16" id="KW-0375">Hydrogen ion transport</keyword>
<comment type="function">
    <text evidence="13">Component of the F(0) channel, it forms part of the peripheral stalk, linking F(1) to F(0). The b'-subunit is a diverged and duplicated form of b found in plants and photosynthetic bacteria.</text>
</comment>
<dbReference type="NCBIfam" id="TIGR01144">
    <property type="entry name" value="ATP_synt_b"/>
    <property type="match status" value="1"/>
</dbReference>
<dbReference type="GO" id="GO:0046933">
    <property type="term" value="F:proton-transporting ATP synthase activity, rotational mechanism"/>
    <property type="evidence" value="ECO:0007669"/>
    <property type="project" value="UniProtKB-UniRule"/>
</dbReference>
<comment type="subunit">
    <text evidence="16">F-type ATPases have 2 components, F(1) - the catalytic core - and F(0) - the membrane proton channel. F(1) has five subunits: alpha(3), beta(3), gamma(1), delta(1), epsilon(1). F(0) has three main subunits: a(1), b(2) and c(10-14). The alpha and beta chains form an alternating ring which encloses part of the gamma chain. F(1) is attached to F(0) by a central stalk formed by the gamma and epsilon chains, while a peripheral stalk is formed by the delta and b chains.</text>
</comment>
<gene>
    <name evidence="19" type="primary">atpf0B</name>
    <name evidence="16" type="synonym">atpF</name>
    <name evidence="20" type="ORF">BOV88_04000</name>
    <name evidence="19" type="ORF">JV46_17390</name>
</gene>
<keyword evidence="4" id="KW-0997">Cell inner membrane</keyword>
<keyword evidence="6 16" id="KW-0812">Transmembrane</keyword>